<comment type="similarity">
    <text evidence="2 6">Belongs to the ABC-3 integral membrane protein family.</text>
</comment>
<keyword evidence="9" id="KW-1185">Reference proteome</keyword>
<feature type="transmembrane region" description="Helical" evidence="7">
    <location>
        <begin position="94"/>
        <end position="112"/>
    </location>
</feature>
<dbReference type="EMBL" id="CP006365">
    <property type="protein sequence ID" value="AGU15702.1"/>
    <property type="molecule type" value="Genomic_DNA"/>
</dbReference>
<evidence type="ECO:0000313" key="9">
    <source>
        <dbReference type="Proteomes" id="UP000016943"/>
    </source>
</evidence>
<dbReference type="GO" id="GO:0043190">
    <property type="term" value="C:ATP-binding cassette (ABC) transporter complex"/>
    <property type="evidence" value="ECO:0007669"/>
    <property type="project" value="InterPro"/>
</dbReference>
<dbReference type="PANTHER" id="PTHR30477:SF13">
    <property type="entry name" value="IRON TRANSPORT SYSTEM MEMBRANE PROTEIN HI_0360-RELATED"/>
    <property type="match status" value="1"/>
</dbReference>
<dbReference type="GO" id="GO:0010043">
    <property type="term" value="P:response to zinc ion"/>
    <property type="evidence" value="ECO:0007669"/>
    <property type="project" value="TreeGrafter"/>
</dbReference>
<keyword evidence="3 6" id="KW-0812">Transmembrane</keyword>
<dbReference type="PANTHER" id="PTHR30477">
    <property type="entry name" value="ABC-TRANSPORTER METAL-BINDING PROTEIN"/>
    <property type="match status" value="1"/>
</dbReference>
<evidence type="ECO:0000313" key="8">
    <source>
        <dbReference type="EMBL" id="AGU15702.1"/>
    </source>
</evidence>
<keyword evidence="5 7" id="KW-0472">Membrane</keyword>
<comment type="subcellular location">
    <subcellularLocation>
        <location evidence="6">Cell membrane</location>
        <topology evidence="6">Multi-pass membrane protein</topology>
    </subcellularLocation>
    <subcellularLocation>
        <location evidence="1">Membrane</location>
        <topology evidence="1">Multi-pass membrane protein</topology>
    </subcellularLocation>
</comment>
<feature type="transmembrane region" description="Helical" evidence="7">
    <location>
        <begin position="177"/>
        <end position="208"/>
    </location>
</feature>
<name>U3GZU7_9CORY</name>
<dbReference type="SUPFAM" id="SSF81345">
    <property type="entry name" value="ABC transporter involved in vitamin B12 uptake, BtuC"/>
    <property type="match status" value="1"/>
</dbReference>
<organism evidence="8 9">
    <name type="scientific">Corynebacterium argentoratense DSM 44202</name>
    <dbReference type="NCBI Taxonomy" id="1348662"/>
    <lineage>
        <taxon>Bacteria</taxon>
        <taxon>Bacillati</taxon>
        <taxon>Actinomycetota</taxon>
        <taxon>Actinomycetes</taxon>
        <taxon>Mycobacteriales</taxon>
        <taxon>Corynebacteriaceae</taxon>
        <taxon>Corynebacterium</taxon>
    </lineage>
</organism>
<dbReference type="InterPro" id="IPR037294">
    <property type="entry name" value="ABC_BtuC-like"/>
</dbReference>
<reference evidence="8 9" key="1">
    <citation type="journal article" date="2013" name="Genome Announc.">
        <title>Whole-Genome Sequence of the Clinical Strain Corynebacterium argentoratense DSM 44202, Isolated from a Human Throat Specimen.</title>
        <authorList>
            <person name="Bomholt C."/>
            <person name="Glaub A."/>
            <person name="Gravermann K."/>
            <person name="Albersmeier A."/>
            <person name="Brinkrolf K."/>
            <person name="Ruckert C."/>
            <person name="Tauch A."/>
        </authorList>
    </citation>
    <scope>NUCLEOTIDE SEQUENCE [LARGE SCALE GENOMIC DNA]</scope>
    <source>
        <strain evidence="8">DSM 44202</strain>
    </source>
</reference>
<feature type="transmembrane region" description="Helical" evidence="7">
    <location>
        <begin position="14"/>
        <end position="36"/>
    </location>
</feature>
<evidence type="ECO:0000256" key="5">
    <source>
        <dbReference type="ARBA" id="ARBA00023136"/>
    </source>
</evidence>
<dbReference type="PATRIC" id="fig|1348662.3.peg.1567"/>
<dbReference type="KEGG" id="caz:CARG_07925"/>
<evidence type="ECO:0000256" key="1">
    <source>
        <dbReference type="ARBA" id="ARBA00004141"/>
    </source>
</evidence>
<evidence type="ECO:0000256" key="6">
    <source>
        <dbReference type="RuleBase" id="RU003943"/>
    </source>
</evidence>
<dbReference type="InterPro" id="IPR001626">
    <property type="entry name" value="ABC_TroCD"/>
</dbReference>
<dbReference type="Gene3D" id="1.10.3470.10">
    <property type="entry name" value="ABC transporter involved in vitamin B12 uptake, BtuC"/>
    <property type="match status" value="1"/>
</dbReference>
<gene>
    <name evidence="8" type="ORF">CARG_07925</name>
</gene>
<evidence type="ECO:0000256" key="7">
    <source>
        <dbReference type="SAM" id="Phobius"/>
    </source>
</evidence>
<evidence type="ECO:0000256" key="3">
    <source>
        <dbReference type="ARBA" id="ARBA00022692"/>
    </source>
</evidence>
<dbReference type="Pfam" id="PF00950">
    <property type="entry name" value="ABC-3"/>
    <property type="match status" value="1"/>
</dbReference>
<keyword evidence="4 7" id="KW-1133">Transmembrane helix</keyword>
<dbReference type="GO" id="GO:0055085">
    <property type="term" value="P:transmembrane transport"/>
    <property type="evidence" value="ECO:0007669"/>
    <property type="project" value="InterPro"/>
</dbReference>
<feature type="transmembrane region" description="Helical" evidence="7">
    <location>
        <begin position="220"/>
        <end position="242"/>
    </location>
</feature>
<accession>U3GZU7</accession>
<feature type="transmembrane region" description="Helical" evidence="7">
    <location>
        <begin position="68"/>
        <end position="87"/>
    </location>
</feature>
<keyword evidence="6" id="KW-0813">Transport</keyword>
<evidence type="ECO:0000256" key="2">
    <source>
        <dbReference type="ARBA" id="ARBA00008034"/>
    </source>
</evidence>
<feature type="transmembrane region" description="Helical" evidence="7">
    <location>
        <begin position="254"/>
        <end position="274"/>
    </location>
</feature>
<protein>
    <recommendedName>
        <fullName evidence="10">Zinc ABC transporter permease</fullName>
    </recommendedName>
</protein>
<proteinExistence type="inferred from homology"/>
<dbReference type="HOGENOM" id="CLU_028808_4_3_11"/>
<dbReference type="Proteomes" id="UP000016943">
    <property type="component" value="Chromosome"/>
</dbReference>
<evidence type="ECO:0008006" key="10">
    <source>
        <dbReference type="Google" id="ProtNLM"/>
    </source>
</evidence>
<dbReference type="STRING" id="1348662.CARG_07925"/>
<feature type="transmembrane region" description="Helical" evidence="7">
    <location>
        <begin position="137"/>
        <end position="156"/>
    </location>
</feature>
<evidence type="ECO:0000256" key="4">
    <source>
        <dbReference type="ARBA" id="ARBA00022989"/>
    </source>
</evidence>
<sequence>MLDMLLEPITGAPYLTRAFIMLMALGIVSGLVGVIVNLRALEFNAEACVHSIFPGVVAGALFGGIDAIIPWAAAVGAIVAIVLTAVHRKHPSEAGTAVVLTSFFSLGIVLSLKKGEMSGQLEALMFGRLLEISEPRLIQSLIVCAFAYAVIALSWNKQVFVAFDRQGASASGINVTLIDLLLNGAIAAVVVAASTAVGVLLVIGYLVIPGAAGRLVAGSIKTMATIAVLLGAIGGYIGMLALDIPTSHSISPQASVALSVVGLYFIMLAVSKAAPSAFASSATEGARS</sequence>
<dbReference type="AlphaFoldDB" id="U3GZU7"/>
<dbReference type="eggNOG" id="COG1108">
    <property type="taxonomic scope" value="Bacteria"/>
</dbReference>